<reference evidence="2" key="1">
    <citation type="journal article" date="2020" name="Stud. Mycol.">
        <title>101 Dothideomycetes genomes: a test case for predicting lifestyles and emergence of pathogens.</title>
        <authorList>
            <person name="Haridas S."/>
            <person name="Albert R."/>
            <person name="Binder M."/>
            <person name="Bloem J."/>
            <person name="Labutti K."/>
            <person name="Salamov A."/>
            <person name="Andreopoulos B."/>
            <person name="Baker S."/>
            <person name="Barry K."/>
            <person name="Bills G."/>
            <person name="Bluhm B."/>
            <person name="Cannon C."/>
            <person name="Castanera R."/>
            <person name="Culley D."/>
            <person name="Daum C."/>
            <person name="Ezra D."/>
            <person name="Gonzalez J."/>
            <person name="Henrissat B."/>
            <person name="Kuo A."/>
            <person name="Liang C."/>
            <person name="Lipzen A."/>
            <person name="Lutzoni F."/>
            <person name="Magnuson J."/>
            <person name="Mondo S."/>
            <person name="Nolan M."/>
            <person name="Ohm R."/>
            <person name="Pangilinan J."/>
            <person name="Park H.-J."/>
            <person name="Ramirez L."/>
            <person name="Alfaro M."/>
            <person name="Sun H."/>
            <person name="Tritt A."/>
            <person name="Yoshinaga Y."/>
            <person name="Zwiers L.-H."/>
            <person name="Turgeon B."/>
            <person name="Goodwin S."/>
            <person name="Spatafora J."/>
            <person name="Crous P."/>
            <person name="Grigoriev I."/>
        </authorList>
    </citation>
    <scope>NUCLEOTIDE SEQUENCE</scope>
    <source>
        <strain evidence="2">ATCC 74209</strain>
    </source>
</reference>
<dbReference type="Proteomes" id="UP000799536">
    <property type="component" value="Unassembled WGS sequence"/>
</dbReference>
<dbReference type="PANTHER" id="PTHR15192:SF8">
    <property type="entry name" value="FAD_NAD(P)-BINDING DOMAIN-CONTAINING PROTEIN"/>
    <property type="match status" value="1"/>
</dbReference>
<evidence type="ECO:0000256" key="1">
    <source>
        <dbReference type="SAM" id="MobiDB-lite"/>
    </source>
</evidence>
<dbReference type="AlphaFoldDB" id="A0A9P4JUZ0"/>
<dbReference type="OrthoDB" id="412005at2759"/>
<protein>
    <recommendedName>
        <fullName evidence="4">FAD/NAD(P)-binding domain-containing protein</fullName>
    </recommendedName>
</protein>
<dbReference type="InterPro" id="IPR029731">
    <property type="entry name" value="OSGIN1/2"/>
</dbReference>
<dbReference type="InterPro" id="IPR036188">
    <property type="entry name" value="FAD/NAD-bd_sf"/>
</dbReference>
<sequence>MAQSFPQCVDTVIIGNGPSALILSYILHGHIPYYIGGHQDALLNSKLSKNPDLLRLTPDLYAHFLSSLRYSTQALPINTLLDTLIRPNADTEINPKSCIEWRYEPEKAISHVVIGETGAGGQWAEKSVSPSDDIGTLSYAELLSLPGYSYSEHLEQIGHQGQCDFVRPTRAEAAEYFKVYPQAVGISDAIYTSVTVDNVSRTSDGFLIGSHGISCNHLVLASGIFAKNIPPPPLLTPLASLDCASDPLLVIGSGFSAADIIISTPPGRKIIHLFRWAPDIRPSPLHGCHHTAYPEYATIYRQMKIAVNASNKKSLARTPLMPRKSNPFFSSRDWASTYEGLPNAEIESVSLSPDSGSATVIIRLESGTTITRTIGGLKYVVGRRGSLSYLSPELLIEILGHSATTTDFSSPALISGRTLRSKAESSLEVAKNVFIIGSLAGDSLVRHAVGGCVYAAGRIMGSIPSTFSSVSSPAHDHTQDQPCSLTSSRCSTPVSAPPSNGYFTRQISPVQSGKQSPAIPANGHEDLHLDRRKLFRAIEVAEQENRVWGESGWWAGGFMGARGEDR</sequence>
<dbReference type="Gene3D" id="3.50.50.60">
    <property type="entry name" value="FAD/NAD(P)-binding domain"/>
    <property type="match status" value="1"/>
</dbReference>
<dbReference type="EMBL" id="ML993866">
    <property type="protein sequence ID" value="KAF2204884.1"/>
    <property type="molecule type" value="Genomic_DNA"/>
</dbReference>
<evidence type="ECO:0008006" key="4">
    <source>
        <dbReference type="Google" id="ProtNLM"/>
    </source>
</evidence>
<keyword evidence="3" id="KW-1185">Reference proteome</keyword>
<name>A0A9P4JUZ0_9PLEO</name>
<evidence type="ECO:0000313" key="2">
    <source>
        <dbReference type="EMBL" id="KAF2204884.1"/>
    </source>
</evidence>
<dbReference type="SUPFAM" id="SSF51905">
    <property type="entry name" value="FAD/NAD(P)-binding domain"/>
    <property type="match status" value="1"/>
</dbReference>
<feature type="region of interest" description="Disordered" evidence="1">
    <location>
        <begin position="467"/>
        <end position="525"/>
    </location>
</feature>
<feature type="compositionally biased region" description="Polar residues" evidence="1">
    <location>
        <begin position="480"/>
        <end position="515"/>
    </location>
</feature>
<evidence type="ECO:0000313" key="3">
    <source>
        <dbReference type="Proteomes" id="UP000799536"/>
    </source>
</evidence>
<proteinExistence type="predicted"/>
<organism evidence="2 3">
    <name type="scientific">Delitschia confertaspora ATCC 74209</name>
    <dbReference type="NCBI Taxonomy" id="1513339"/>
    <lineage>
        <taxon>Eukaryota</taxon>
        <taxon>Fungi</taxon>
        <taxon>Dikarya</taxon>
        <taxon>Ascomycota</taxon>
        <taxon>Pezizomycotina</taxon>
        <taxon>Dothideomycetes</taxon>
        <taxon>Pleosporomycetidae</taxon>
        <taxon>Pleosporales</taxon>
        <taxon>Delitschiaceae</taxon>
        <taxon>Delitschia</taxon>
    </lineage>
</organism>
<dbReference type="PANTHER" id="PTHR15192">
    <property type="entry name" value="PROTEIN CBG05349"/>
    <property type="match status" value="1"/>
</dbReference>
<comment type="caution">
    <text evidence="2">The sequence shown here is derived from an EMBL/GenBank/DDBJ whole genome shotgun (WGS) entry which is preliminary data.</text>
</comment>
<gene>
    <name evidence="2" type="ORF">GQ43DRAFT_386923</name>
</gene>
<accession>A0A9P4JUZ0</accession>